<name>A0ABP0H8W5_9DINO</name>
<accession>A0ABP0H8W5</accession>
<feature type="compositionally biased region" description="Basic and acidic residues" evidence="1">
    <location>
        <begin position="881"/>
        <end position="903"/>
    </location>
</feature>
<keyword evidence="2" id="KW-0812">Transmembrane</keyword>
<feature type="compositionally biased region" description="Acidic residues" evidence="1">
    <location>
        <begin position="536"/>
        <end position="550"/>
    </location>
</feature>
<dbReference type="EMBL" id="CAXAMM010000214">
    <property type="protein sequence ID" value="CAK8986475.1"/>
    <property type="molecule type" value="Genomic_DNA"/>
</dbReference>
<reference evidence="3 4" key="1">
    <citation type="submission" date="2024-02" db="EMBL/GenBank/DDBJ databases">
        <authorList>
            <person name="Chen Y."/>
            <person name="Shah S."/>
            <person name="Dougan E. K."/>
            <person name="Thang M."/>
            <person name="Chan C."/>
        </authorList>
    </citation>
    <scope>NUCLEOTIDE SEQUENCE [LARGE SCALE GENOMIC DNA]</scope>
</reference>
<evidence type="ECO:0000256" key="1">
    <source>
        <dbReference type="SAM" id="MobiDB-lite"/>
    </source>
</evidence>
<feature type="compositionally biased region" description="Basic and acidic residues" evidence="1">
    <location>
        <begin position="928"/>
        <end position="966"/>
    </location>
</feature>
<evidence type="ECO:0000313" key="3">
    <source>
        <dbReference type="EMBL" id="CAK8986475.1"/>
    </source>
</evidence>
<feature type="region of interest" description="Disordered" evidence="1">
    <location>
        <begin position="1093"/>
        <end position="1170"/>
    </location>
</feature>
<feature type="compositionally biased region" description="Basic and acidic residues" evidence="1">
    <location>
        <begin position="981"/>
        <end position="1015"/>
    </location>
</feature>
<protein>
    <submittedName>
        <fullName evidence="3">Uncharacterized protein</fullName>
    </submittedName>
</protein>
<feature type="compositionally biased region" description="Basic and acidic residues" evidence="1">
    <location>
        <begin position="1143"/>
        <end position="1154"/>
    </location>
</feature>
<feature type="compositionally biased region" description="Basic and acidic residues" evidence="1">
    <location>
        <begin position="687"/>
        <end position="705"/>
    </location>
</feature>
<feature type="compositionally biased region" description="Basic and acidic residues" evidence="1">
    <location>
        <begin position="782"/>
        <end position="873"/>
    </location>
</feature>
<feature type="compositionally biased region" description="Basic and acidic residues" evidence="1">
    <location>
        <begin position="1030"/>
        <end position="1054"/>
    </location>
</feature>
<keyword evidence="2" id="KW-1133">Transmembrane helix</keyword>
<comment type="caution">
    <text evidence="3">The sequence shown here is derived from an EMBL/GenBank/DDBJ whole genome shotgun (WGS) entry which is preliminary data.</text>
</comment>
<sequence length="1315" mass="148496">MIRDPNSKKSHIWTELLRVTPEKQCVFVQRVLFLHDLASRRGARSASSRLNIQEWGIECERMIFLSSMALHMSVVTDDHGGRIFSDEVVRSIVLRCVEGDYNSEAEDYLTCMDPHFKIEDTSMWKEHAPKPTETVATKVAAADSEVDNLTKESRKAQFDADCIALARDCAQIGQLVKEVNKCDQTARTERVLHLRHQNTIGAGATRAECPWQAEASYIVPVASKDAIPHASEGHRSLSDVQESAQFLVQDVMVRSLLESVLARAQIPENTNTIALVNLTPYDGMVERATRKWKEISVDSPFHFKTLSLTKNLGICEFVEKALALELMEDRGPPPTPANQKIDLANFPVRLVKIEYDLAPGKKGWQQYKVSIPPAVRGRYVDDIVYRNEWAELLKDFDKQFFGPEEALVPAPSEPESEPLPPWTEPESLDQLLDAYIVETKMVAHGEVELGTLDYQIAHGPSKFLNPDKYQKMKLQEKHSLKKDHEKKDHEEEYRAAKNKLSDQKKQDQDEQYQEEKKQEKKDLEKKVENVSTQEPETQEEDTQEADSQDDDSAKKKMPPPGGVPMSLLGSNEINNPMMSNEKRENLLESIDEAKKESKAAKKKEKADAKAAKEDTKKVNKAGKTKGKGKGKAKSKKSKKADEVSNSLDSEEPLSEEYEDLPESSGDEVEASQKPKENTTGRQGKKKQAQEEMEKTRNAKEQEPKKKDQKPKKKDQEEKNEEQKKKGRGRHDQNKMELTGPAARAAFIKRAVSGKPNTVKEPVVKALEPEFSEEKDDDDQKDDETLAKDAKKGPKEIKQERIENLEDIKKEDVARQKEIEIEEEKAQKRLRRAKEFEESLRSKVSKRKAESGEETGSRDDSKKDDASEVKETTQKKKRKEVKKNEDHDNGKGRDGDRAGKDKNTNKNQQGNNDAMHKEEGLGGGQPASEEQKMNTKEKKHEEALKSDDCEEKETGGKENKEQEDKRLPTKKSRSKGGHGNKTKGDEQLAKEHGADDNNDGADDHKDGADGNKETSEKATAGKTRRRHQKRRIQEEDNQKEEKQEEDKDTTSEAKAKKAKPGCAGRVGLRDTYWNHLETTKERLRKEWKNHPDRVAAFKSMPHHELSRRRLVPPLRKSEKSDEKEQEVEQKLPSPAQDAAASKGSENKGSENKGSENNDSENGSSESEGLENQGELARTCLITWTNDQSHVVLEISDEKSKGTSDSERCSWRALFHEFEDQGITDATINSHEMKAPVAGGSQYIIKPKPNPQIFAYSAVSGYKYTNVASAFTFPDPGLDTMFLFRHSSQFFVSAVLTHFSIAITAIALPRNWKLAEL</sequence>
<proteinExistence type="predicted"/>
<feature type="compositionally biased region" description="Basic residues" evidence="1">
    <location>
        <begin position="618"/>
        <end position="638"/>
    </location>
</feature>
<feature type="compositionally biased region" description="Acidic residues" evidence="1">
    <location>
        <begin position="769"/>
        <end position="781"/>
    </location>
</feature>
<organism evidence="3 4">
    <name type="scientific">Durusdinium trenchii</name>
    <dbReference type="NCBI Taxonomy" id="1381693"/>
    <lineage>
        <taxon>Eukaryota</taxon>
        <taxon>Sar</taxon>
        <taxon>Alveolata</taxon>
        <taxon>Dinophyceae</taxon>
        <taxon>Suessiales</taxon>
        <taxon>Symbiodiniaceae</taxon>
        <taxon>Durusdinium</taxon>
    </lineage>
</organism>
<feature type="compositionally biased region" description="Low complexity" evidence="1">
    <location>
        <begin position="1155"/>
        <end position="1170"/>
    </location>
</feature>
<feature type="compositionally biased region" description="Basic and acidic residues" evidence="1">
    <location>
        <begin position="580"/>
        <end position="617"/>
    </location>
</feature>
<feature type="compositionally biased region" description="Basic and acidic residues" evidence="1">
    <location>
        <begin position="475"/>
        <end position="528"/>
    </location>
</feature>
<feature type="compositionally biased region" description="Basic and acidic residues" evidence="1">
    <location>
        <begin position="1114"/>
        <end position="1128"/>
    </location>
</feature>
<dbReference type="Proteomes" id="UP001642464">
    <property type="component" value="Unassembled WGS sequence"/>
</dbReference>
<feature type="transmembrane region" description="Helical" evidence="2">
    <location>
        <begin position="1288"/>
        <end position="1306"/>
    </location>
</feature>
<feature type="compositionally biased region" description="Acidic residues" evidence="1">
    <location>
        <begin position="648"/>
        <end position="669"/>
    </location>
</feature>
<keyword evidence="2" id="KW-0472">Membrane</keyword>
<evidence type="ECO:0000256" key="2">
    <source>
        <dbReference type="SAM" id="Phobius"/>
    </source>
</evidence>
<feature type="compositionally biased region" description="Polar residues" evidence="1">
    <location>
        <begin position="568"/>
        <end position="578"/>
    </location>
</feature>
<feature type="region of interest" description="Disordered" evidence="1">
    <location>
        <begin position="475"/>
        <end position="1070"/>
    </location>
</feature>
<gene>
    <name evidence="3" type="ORF">SCF082_LOCUS563</name>
</gene>
<evidence type="ECO:0000313" key="4">
    <source>
        <dbReference type="Proteomes" id="UP001642464"/>
    </source>
</evidence>
<keyword evidence="4" id="KW-1185">Reference proteome</keyword>
<feature type="compositionally biased region" description="Basic residues" evidence="1">
    <location>
        <begin position="967"/>
        <end position="980"/>
    </location>
</feature>
<feature type="compositionally biased region" description="Basic and acidic residues" evidence="1">
    <location>
        <begin position="713"/>
        <end position="734"/>
    </location>
</feature>